<evidence type="ECO:0008006" key="4">
    <source>
        <dbReference type="Google" id="ProtNLM"/>
    </source>
</evidence>
<feature type="compositionally biased region" description="Basic and acidic residues" evidence="1">
    <location>
        <begin position="89"/>
        <end position="109"/>
    </location>
</feature>
<accession>U5D5P9</accession>
<dbReference type="InParanoid" id="U5D5P9"/>
<comment type="caution">
    <text evidence="2">The sequence shown here is derived from an EMBL/GenBank/DDBJ whole genome shotgun (WGS) entry which is preliminary data.</text>
</comment>
<gene>
    <name evidence="2" type="ORF">KR51_00035950</name>
</gene>
<evidence type="ECO:0000313" key="3">
    <source>
        <dbReference type="Proteomes" id="UP000016960"/>
    </source>
</evidence>
<dbReference type="eggNOG" id="COG0457">
    <property type="taxonomic scope" value="Bacteria"/>
</dbReference>
<protein>
    <recommendedName>
        <fullName evidence="4">DUF3110 domain-containing protein</fullName>
    </recommendedName>
</protein>
<evidence type="ECO:0000313" key="2">
    <source>
        <dbReference type="EMBL" id="ERN39993.1"/>
    </source>
</evidence>
<feature type="region of interest" description="Disordered" evidence="1">
    <location>
        <begin position="78"/>
        <end position="118"/>
    </location>
</feature>
<organism evidence="2 3">
    <name type="scientific">Rubidibacter lacunae KORDI 51-2</name>
    <dbReference type="NCBI Taxonomy" id="582515"/>
    <lineage>
        <taxon>Bacteria</taxon>
        <taxon>Bacillati</taxon>
        <taxon>Cyanobacteriota</taxon>
        <taxon>Cyanophyceae</taxon>
        <taxon>Oscillatoriophycideae</taxon>
        <taxon>Chroococcales</taxon>
        <taxon>Aphanothecaceae</taxon>
        <taxon>Rubidibacter</taxon>
    </lineage>
</organism>
<proteinExistence type="predicted"/>
<dbReference type="EMBL" id="ASSJ01000083">
    <property type="protein sequence ID" value="ERN39993.1"/>
    <property type="molecule type" value="Genomic_DNA"/>
</dbReference>
<evidence type="ECO:0000256" key="1">
    <source>
        <dbReference type="SAM" id="MobiDB-lite"/>
    </source>
</evidence>
<reference evidence="2 3" key="1">
    <citation type="submission" date="2013-05" db="EMBL/GenBank/DDBJ databases">
        <title>Draft genome sequence of Rubidibacter lacunae KORDI 51-2.</title>
        <authorList>
            <person name="Choi D.H."/>
            <person name="Noh J.H."/>
            <person name="Kwon K.-K."/>
            <person name="Lee J.-H."/>
            <person name="Ryu J.-Y."/>
        </authorList>
    </citation>
    <scope>NUCLEOTIDE SEQUENCE [LARGE SCALE GENOMIC DNA]</scope>
    <source>
        <strain evidence="2 3">KORDI 51-2</strain>
    </source>
</reference>
<dbReference type="Pfam" id="PF11360">
    <property type="entry name" value="DUF3110"/>
    <property type="match status" value="1"/>
</dbReference>
<keyword evidence="3" id="KW-1185">Reference proteome</keyword>
<dbReference type="Proteomes" id="UP000016960">
    <property type="component" value="Unassembled WGS sequence"/>
</dbReference>
<dbReference type="AlphaFoldDB" id="U5D5P9"/>
<name>U5D5P9_9CHRO</name>
<dbReference type="STRING" id="582515.KR51_00035950"/>
<sequence>MRVYILLFNPRTDNEGIHALQVGDRRCVLMFEDADDAERFALLLEAQDFPMPGVEEFDSEEIEDFCAAAGYDAQTVPTGELFLPPEQSLDEHEWSPDGSPSDRTERPESRDEELPDLDEVRRRLEKLL</sequence>
<dbReference type="OrthoDB" id="461609at2"/>
<dbReference type="InterPro" id="IPR021503">
    <property type="entry name" value="DUF3110"/>
</dbReference>
<dbReference type="RefSeq" id="WP_022609217.1">
    <property type="nucleotide sequence ID" value="NZ_ASSJ01000083.1"/>
</dbReference>